<dbReference type="PROSITE" id="PS51722">
    <property type="entry name" value="G_TR_2"/>
    <property type="match status" value="1"/>
</dbReference>
<dbReference type="SUPFAM" id="SSF52540">
    <property type="entry name" value="P-loop containing nucleoside triphosphate hydrolases"/>
    <property type="match status" value="1"/>
</dbReference>
<dbReference type="Pfam" id="PF22042">
    <property type="entry name" value="EF-G_D2"/>
    <property type="match status" value="1"/>
</dbReference>
<accession>A0A6T6C9V2</accession>
<gene>
    <name evidence="4" type="ORF">CCAE0312_LOCUS7233</name>
    <name evidence="5" type="ORF">CCAE0312_LOCUS7234</name>
</gene>
<sequence length="289" mass="32460">MLVDAAKGLETQTRKLFEVCSLRKLPTLTFINKMDRPARNPFEICDQIESEFELETVPMVWPIGDGDRFRGVVDRRSRNVHLYERKDKGAKRLEAETISIDDGDRVREVLGDALFDQLMEDLEILDEVGAQFDRDSFLAGHQTPVFFGSAFTNFGVELFLNSFLEMGRPPASRSSTLGIIDPNSSDFSGFVFKLQANMDPKHRDRLAFIRVVSGVFEKGMKVGHSRLPGRRISLSQAQQLFASDRESVTLAYPGDVVGVNNPGLFAIGDTVFGGTLFLIFWSARHAQEF</sequence>
<name>A0A6T6C9V2_9RHOD</name>
<dbReference type="EMBL" id="HBGH01012905">
    <property type="protein sequence ID" value="CAD9235142.1"/>
    <property type="molecule type" value="Transcribed_RNA"/>
</dbReference>
<dbReference type="SUPFAM" id="SSF50447">
    <property type="entry name" value="Translation proteins"/>
    <property type="match status" value="1"/>
</dbReference>
<proteinExistence type="predicted"/>
<keyword evidence="2" id="KW-0342">GTP-binding</keyword>
<feature type="domain" description="Tr-type G" evidence="3">
    <location>
        <begin position="1"/>
        <end position="171"/>
    </location>
</feature>
<evidence type="ECO:0000313" key="4">
    <source>
        <dbReference type="EMBL" id="CAD9235142.1"/>
    </source>
</evidence>
<organism evidence="5">
    <name type="scientific">Compsopogon caeruleus</name>
    <dbReference type="NCBI Taxonomy" id="31354"/>
    <lineage>
        <taxon>Eukaryota</taxon>
        <taxon>Rhodophyta</taxon>
        <taxon>Compsopogonophyceae</taxon>
        <taxon>Compsopogonales</taxon>
        <taxon>Compsopogonaceae</taxon>
        <taxon>Compsopogon</taxon>
    </lineage>
</organism>
<dbReference type="PANTHER" id="PTHR43556:SF2">
    <property type="entry name" value="PEPTIDE CHAIN RELEASE FACTOR RF3"/>
    <property type="match status" value="1"/>
</dbReference>
<dbReference type="Pfam" id="PF00009">
    <property type="entry name" value="GTP_EFTU"/>
    <property type="match status" value="1"/>
</dbReference>
<evidence type="ECO:0000313" key="5">
    <source>
        <dbReference type="EMBL" id="CAD9235143.1"/>
    </source>
</evidence>
<evidence type="ECO:0000256" key="2">
    <source>
        <dbReference type="ARBA" id="ARBA00023134"/>
    </source>
</evidence>
<dbReference type="InterPro" id="IPR004548">
    <property type="entry name" value="PrfC"/>
</dbReference>
<dbReference type="InterPro" id="IPR009000">
    <property type="entry name" value="Transl_B-barrel_sf"/>
</dbReference>
<dbReference type="GO" id="GO:0005829">
    <property type="term" value="C:cytosol"/>
    <property type="evidence" value="ECO:0007669"/>
    <property type="project" value="TreeGrafter"/>
</dbReference>
<reference evidence="5" key="1">
    <citation type="submission" date="2021-01" db="EMBL/GenBank/DDBJ databases">
        <authorList>
            <person name="Corre E."/>
            <person name="Pelletier E."/>
            <person name="Niang G."/>
            <person name="Scheremetjew M."/>
            <person name="Finn R."/>
            <person name="Kale V."/>
            <person name="Holt S."/>
            <person name="Cochrane G."/>
            <person name="Meng A."/>
            <person name="Brown T."/>
            <person name="Cohen L."/>
        </authorList>
    </citation>
    <scope>NUCLEOTIDE SEQUENCE</scope>
    <source>
        <strain evidence="5">SAG 36.94</strain>
    </source>
</reference>
<dbReference type="AlphaFoldDB" id="A0A6T6C9V2"/>
<protein>
    <recommendedName>
        <fullName evidence="3">Tr-type G domain-containing protein</fullName>
    </recommendedName>
</protein>
<dbReference type="PANTHER" id="PTHR43556">
    <property type="entry name" value="PEPTIDE CHAIN RELEASE FACTOR RF3"/>
    <property type="match status" value="1"/>
</dbReference>
<dbReference type="InterPro" id="IPR053905">
    <property type="entry name" value="EF-G-like_DII"/>
</dbReference>
<evidence type="ECO:0000259" key="3">
    <source>
        <dbReference type="PROSITE" id="PS51722"/>
    </source>
</evidence>
<keyword evidence="1" id="KW-0547">Nucleotide-binding</keyword>
<dbReference type="InterPro" id="IPR000795">
    <property type="entry name" value="T_Tr_GTP-bd_dom"/>
</dbReference>
<dbReference type="GO" id="GO:0003924">
    <property type="term" value="F:GTPase activity"/>
    <property type="evidence" value="ECO:0007669"/>
    <property type="project" value="InterPro"/>
</dbReference>
<dbReference type="InterPro" id="IPR027417">
    <property type="entry name" value="P-loop_NTPase"/>
</dbReference>
<dbReference type="GO" id="GO:0005525">
    <property type="term" value="F:GTP binding"/>
    <property type="evidence" value="ECO:0007669"/>
    <property type="project" value="UniProtKB-KW"/>
</dbReference>
<evidence type="ECO:0000256" key="1">
    <source>
        <dbReference type="ARBA" id="ARBA00022741"/>
    </source>
</evidence>
<dbReference type="EMBL" id="HBGH01012906">
    <property type="protein sequence ID" value="CAD9235143.1"/>
    <property type="molecule type" value="Transcribed_RNA"/>
</dbReference>
<dbReference type="Gene3D" id="3.40.50.300">
    <property type="entry name" value="P-loop containing nucleotide triphosphate hydrolases"/>
    <property type="match status" value="2"/>
</dbReference>
<dbReference type="GO" id="GO:0016150">
    <property type="term" value="F:translation release factor activity, codon nonspecific"/>
    <property type="evidence" value="ECO:0007669"/>
    <property type="project" value="TreeGrafter"/>
</dbReference>